<feature type="region of interest" description="Disordered" evidence="1">
    <location>
        <begin position="277"/>
        <end position="384"/>
    </location>
</feature>
<feature type="compositionally biased region" description="Low complexity" evidence="1">
    <location>
        <begin position="337"/>
        <end position="359"/>
    </location>
</feature>
<reference evidence="2" key="2">
    <citation type="submission" date="2013-10" db="EMBL/GenBank/DDBJ databases">
        <authorList>
            <person name="Aslett M."/>
        </authorList>
    </citation>
    <scope>NUCLEOTIDE SEQUENCE [LARGE SCALE GENOMIC DNA]</scope>
    <source>
        <strain evidence="2">Houghton</strain>
    </source>
</reference>
<dbReference type="OrthoDB" id="10593737at2759"/>
<feature type="compositionally biased region" description="Low complexity" evidence="1">
    <location>
        <begin position="372"/>
        <end position="384"/>
    </location>
</feature>
<feature type="region of interest" description="Disordered" evidence="1">
    <location>
        <begin position="203"/>
        <end position="246"/>
    </location>
</feature>
<dbReference type="VEuPathDB" id="ToxoDB:EMH_0074570"/>
<feature type="region of interest" description="Disordered" evidence="1">
    <location>
        <begin position="35"/>
        <end position="188"/>
    </location>
</feature>
<evidence type="ECO:0000313" key="3">
    <source>
        <dbReference type="Proteomes" id="UP000030744"/>
    </source>
</evidence>
<dbReference type="Proteomes" id="UP000030744">
    <property type="component" value="Unassembled WGS sequence"/>
</dbReference>
<reference evidence="2" key="1">
    <citation type="submission" date="2013-10" db="EMBL/GenBank/DDBJ databases">
        <title>Genomic analysis of the causative agents of coccidiosis in chickens.</title>
        <authorList>
            <person name="Reid A.J."/>
            <person name="Blake D."/>
            <person name="Billington K."/>
            <person name="Browne H."/>
            <person name="Dunn M."/>
            <person name="Hung S."/>
            <person name="Kawahara F."/>
            <person name="Miranda-Saavedra D."/>
            <person name="Mourier T."/>
            <person name="Nagra H."/>
            <person name="Otto T.D."/>
            <person name="Rawlings N."/>
            <person name="Sanchez A."/>
            <person name="Sanders M."/>
            <person name="Subramaniam C."/>
            <person name="Tay Y."/>
            <person name="Dear P."/>
            <person name="Doerig C."/>
            <person name="Gruber A."/>
            <person name="Parkinson J."/>
            <person name="Shirley M."/>
            <person name="Wan K.L."/>
            <person name="Berriman M."/>
            <person name="Tomley F."/>
            <person name="Pain A."/>
        </authorList>
    </citation>
    <scope>NUCLEOTIDE SEQUENCE [LARGE SCALE GENOMIC DNA]</scope>
    <source>
        <strain evidence="2">Houghton</strain>
    </source>
</reference>
<proteinExistence type="predicted"/>
<feature type="compositionally biased region" description="Low complexity" evidence="1">
    <location>
        <begin position="210"/>
        <end position="228"/>
    </location>
</feature>
<feature type="compositionally biased region" description="Polar residues" evidence="1">
    <location>
        <begin position="229"/>
        <end position="245"/>
    </location>
</feature>
<gene>
    <name evidence="2" type="ORF">EMH_0074570</name>
</gene>
<feature type="compositionally biased region" description="Low complexity" evidence="1">
    <location>
        <begin position="103"/>
        <end position="124"/>
    </location>
</feature>
<evidence type="ECO:0000313" key="2">
    <source>
        <dbReference type="EMBL" id="CDJ35513.1"/>
    </source>
</evidence>
<dbReference type="GeneID" id="25381941"/>
<feature type="region of interest" description="Disordered" evidence="1">
    <location>
        <begin position="409"/>
        <end position="433"/>
    </location>
</feature>
<feature type="compositionally biased region" description="Polar residues" evidence="1">
    <location>
        <begin position="360"/>
        <end position="369"/>
    </location>
</feature>
<feature type="compositionally biased region" description="Low complexity" evidence="1">
    <location>
        <begin position="277"/>
        <end position="301"/>
    </location>
</feature>
<sequence>MAQQPQDKLEAAAEAAGAAAAAAAASVWRFFEDDTAAKRDPIRSINGSNDDSAHDRTVQQQDTPAGATAAKLAQVTDLAPPAGPDTSTVFSAAPAYESNGNLTSSDSKSSSSDSSTTATSKDTSPMGPRGNADEPNAPAACSSDNSSSCADNVNEVVIADGSATGSRSISSNECNNGSGGDSSSCRGGDFAAALGLIRNAASRVLSGSSQQQEQEQQGPHQQRQLPMQGTTEPPHNSEGLQSGRSTAVGAVQTVTAAAAASPGAAAAAAVVAAAVAAADAAIRGSSNSEPSSSSSNNSTSNTAHYQTSTTPEAVQVAHRLPPQQQQGKIEQSLDASTTNTALGTAAEAAGSAPEVTAAADTNQEQTPEGRTSAAPSSAEATAAAGIHKLVETRFGYATDIGGQLQHTAQQTAAKKHPEEGKLNPTPGSLSCKF</sequence>
<evidence type="ECO:0000256" key="1">
    <source>
        <dbReference type="SAM" id="MobiDB-lite"/>
    </source>
</evidence>
<dbReference type="EMBL" id="HG688619">
    <property type="protein sequence ID" value="CDJ35513.1"/>
    <property type="molecule type" value="Genomic_DNA"/>
</dbReference>
<feature type="compositionally biased region" description="Polar residues" evidence="1">
    <location>
        <begin position="322"/>
        <end position="336"/>
    </location>
</feature>
<dbReference type="AlphaFoldDB" id="U6KJ78"/>
<protein>
    <submittedName>
        <fullName evidence="2">Uncharacterized protein</fullName>
    </submittedName>
</protein>
<accession>U6KJ78</accession>
<dbReference type="RefSeq" id="XP_013358091.1">
    <property type="nucleotide sequence ID" value="XM_013502637.1"/>
</dbReference>
<organism evidence="2 3">
    <name type="scientific">Eimeria mitis</name>
    <dbReference type="NCBI Taxonomy" id="44415"/>
    <lineage>
        <taxon>Eukaryota</taxon>
        <taxon>Sar</taxon>
        <taxon>Alveolata</taxon>
        <taxon>Apicomplexa</taxon>
        <taxon>Conoidasida</taxon>
        <taxon>Coccidia</taxon>
        <taxon>Eucoccidiorida</taxon>
        <taxon>Eimeriorina</taxon>
        <taxon>Eimeriidae</taxon>
        <taxon>Eimeria</taxon>
    </lineage>
</organism>
<feature type="compositionally biased region" description="Low complexity" evidence="1">
    <location>
        <begin position="135"/>
        <end position="151"/>
    </location>
</feature>
<keyword evidence="3" id="KW-1185">Reference proteome</keyword>
<name>U6KJ78_9EIME</name>
<feature type="compositionally biased region" description="Low complexity" evidence="1">
    <location>
        <begin position="168"/>
        <end position="188"/>
    </location>
</feature>
<feature type="compositionally biased region" description="Polar residues" evidence="1">
    <location>
        <begin position="302"/>
        <end position="312"/>
    </location>
</feature>